<feature type="region of interest" description="Disordered" evidence="5">
    <location>
        <begin position="62"/>
        <end position="140"/>
    </location>
</feature>
<dbReference type="Pfam" id="PF04889">
    <property type="entry name" value="Cwf_Cwc_15"/>
    <property type="match status" value="1"/>
</dbReference>
<evidence type="ECO:0000256" key="4">
    <source>
        <dbReference type="ARBA" id="ARBA00023187"/>
    </source>
</evidence>
<keyword evidence="4" id="KW-0508">mRNA splicing</keyword>
<proteinExistence type="inferred from homology"/>
<name>A0AAD4BJA4_BOLED</name>
<dbReference type="Pfam" id="PF03142">
    <property type="entry name" value="Chitin_synth_2"/>
    <property type="match status" value="1"/>
</dbReference>
<dbReference type="EMBL" id="WHUW01000039">
    <property type="protein sequence ID" value="KAF8432571.1"/>
    <property type="molecule type" value="Genomic_DNA"/>
</dbReference>
<feature type="compositionally biased region" description="Acidic residues" evidence="5">
    <location>
        <begin position="123"/>
        <end position="138"/>
    </location>
</feature>
<evidence type="ECO:0000256" key="3">
    <source>
        <dbReference type="ARBA" id="ARBA00022664"/>
    </source>
</evidence>
<evidence type="ECO:0000256" key="2">
    <source>
        <dbReference type="ARBA" id="ARBA00006644"/>
    </source>
</evidence>
<dbReference type="Proteomes" id="UP001194468">
    <property type="component" value="Unassembled WGS sequence"/>
</dbReference>
<gene>
    <name evidence="6" type="ORF">L210DRAFT_3763863</name>
</gene>
<protein>
    <submittedName>
        <fullName evidence="6">Cwf15/Cwc15 cell cycle control protein-domain-containing protein</fullName>
    </submittedName>
</protein>
<reference evidence="6" key="2">
    <citation type="journal article" date="2020" name="Nat. Commun.">
        <title>Large-scale genome sequencing of mycorrhizal fungi provides insights into the early evolution of symbiotic traits.</title>
        <authorList>
            <person name="Miyauchi S."/>
            <person name="Kiss E."/>
            <person name="Kuo A."/>
            <person name="Drula E."/>
            <person name="Kohler A."/>
            <person name="Sanchez-Garcia M."/>
            <person name="Morin E."/>
            <person name="Andreopoulos B."/>
            <person name="Barry K.W."/>
            <person name="Bonito G."/>
            <person name="Buee M."/>
            <person name="Carver A."/>
            <person name="Chen C."/>
            <person name="Cichocki N."/>
            <person name="Clum A."/>
            <person name="Culley D."/>
            <person name="Crous P.W."/>
            <person name="Fauchery L."/>
            <person name="Girlanda M."/>
            <person name="Hayes R.D."/>
            <person name="Keri Z."/>
            <person name="LaButti K."/>
            <person name="Lipzen A."/>
            <person name="Lombard V."/>
            <person name="Magnuson J."/>
            <person name="Maillard F."/>
            <person name="Murat C."/>
            <person name="Nolan M."/>
            <person name="Ohm R.A."/>
            <person name="Pangilinan J."/>
            <person name="Pereira M.F."/>
            <person name="Perotto S."/>
            <person name="Peter M."/>
            <person name="Pfister S."/>
            <person name="Riley R."/>
            <person name="Sitrit Y."/>
            <person name="Stielow J.B."/>
            <person name="Szollosi G."/>
            <person name="Zifcakova L."/>
            <person name="Stursova M."/>
            <person name="Spatafora J.W."/>
            <person name="Tedersoo L."/>
            <person name="Vaario L.M."/>
            <person name="Yamada A."/>
            <person name="Yan M."/>
            <person name="Wang P."/>
            <person name="Xu J."/>
            <person name="Bruns T."/>
            <person name="Baldrian P."/>
            <person name="Vilgalys R."/>
            <person name="Dunand C."/>
            <person name="Henrissat B."/>
            <person name="Grigoriev I.V."/>
            <person name="Hibbett D."/>
            <person name="Nagy L.G."/>
            <person name="Martin F.M."/>
        </authorList>
    </citation>
    <scope>NUCLEOTIDE SEQUENCE</scope>
    <source>
        <strain evidence="6">BED1</strain>
    </source>
</reference>
<dbReference type="AlphaFoldDB" id="A0AAD4BJA4"/>
<comment type="caution">
    <text evidence="6">The sequence shown here is derived from an EMBL/GenBank/DDBJ whole genome shotgun (WGS) entry which is preliminary data.</text>
</comment>
<feature type="compositionally biased region" description="Acidic residues" evidence="5">
    <location>
        <begin position="105"/>
        <end position="116"/>
    </location>
</feature>
<comment type="function">
    <text evidence="1">Involved in pre-mRNA splicing.</text>
</comment>
<dbReference type="InterPro" id="IPR006973">
    <property type="entry name" value="Cwf_Cwc_15"/>
</dbReference>
<comment type="similarity">
    <text evidence="2">Belongs to the CWC15 family.</text>
</comment>
<organism evidence="6 7">
    <name type="scientific">Boletus edulis BED1</name>
    <dbReference type="NCBI Taxonomy" id="1328754"/>
    <lineage>
        <taxon>Eukaryota</taxon>
        <taxon>Fungi</taxon>
        <taxon>Dikarya</taxon>
        <taxon>Basidiomycota</taxon>
        <taxon>Agaricomycotina</taxon>
        <taxon>Agaricomycetes</taxon>
        <taxon>Agaricomycetidae</taxon>
        <taxon>Boletales</taxon>
        <taxon>Boletineae</taxon>
        <taxon>Boletaceae</taxon>
        <taxon>Boletoideae</taxon>
        <taxon>Boletus</taxon>
    </lineage>
</organism>
<feature type="region of interest" description="Disordered" evidence="5">
    <location>
        <begin position="151"/>
        <end position="170"/>
    </location>
</feature>
<keyword evidence="7" id="KW-1185">Reference proteome</keyword>
<dbReference type="PANTHER" id="PTHR12718">
    <property type="entry name" value="CELL CYCLE CONTROL PROTEIN CWF15"/>
    <property type="match status" value="1"/>
</dbReference>
<dbReference type="PANTHER" id="PTHR12718:SF2">
    <property type="entry name" value="SPLICEOSOME-ASSOCIATED PROTEIN CWC15 HOMOLOG"/>
    <property type="match status" value="1"/>
</dbReference>
<sequence>MSTAHRPTWDPAQAREVKGGSRQFSVRDMAAHTKLKFRQPGQTSVGEVARRDLRVELLAAEQEARNKKRKAEGKPPLGITAGTNGTEDEDAIKRRKLLQEALELDKDDDEDEDRDEEGQKDKEEEESEEESEEEDDTDELLRELEKIKRERAEEKARQEREQMATQAEELGQLQGLNTTVPGTFSVKKRWDDDLIFKNQTMNQKEKSGQFVNDLLRTEFHKKFMAKFIKLAVRQMHFHPSLVQAPAEHRQTNFYYFPRAVSTTSGSRYKHSTLQLETSSHEFLQSQQLLPSILMHQFAKSSNDLDEFLLEQGLDHVPIPVVLACLGNTSDCPPRPTFLFLLFLTLPSYSSFFLFKRIHCVALARDDPILLPRGVFLLSVFYVNPKVFLAQATFHSLEERVHASDVEEQKRHHLRDAEAEARIDIRSIGDPYAPYSSPGLPPDDSADPFNQASSQAHEYVLKSHKEGLIAKEALAGEIMENETTEVVKETSARRCWVLLCWLLTWWIPSVFLKWFGQMKRQDVRQAWREKFALNIIICTSELAAHSYFNSPNNVYTDIRGEVFDLTQVATMQTRVDIPAKAVLQYGGVDTSNLFPVQVSALCNGVSGSVCPRVQLNATHNTTTSVRSPMIHVIYNLTDYVNYGPAVVQGPSGEQVPSADAQFMDSTLVNHQVLLWSCLTKAINNLDIDSGVLAAIIIAFKFIASINFGPYYTKGETSLRCTVDLLAQLKYDDKRKLILVVCDGNIVGSGDDRLTPHIVLDILGVDPNLDPEPPMKILKNRGARRGEKIWCDGSKLMLDKTR</sequence>
<feature type="region of interest" description="Disordered" evidence="5">
    <location>
        <begin position="1"/>
        <end position="24"/>
    </location>
</feature>
<dbReference type="GO" id="GO:0045292">
    <property type="term" value="P:mRNA cis splicing, via spliceosome"/>
    <property type="evidence" value="ECO:0007669"/>
    <property type="project" value="TreeGrafter"/>
</dbReference>
<evidence type="ECO:0000313" key="7">
    <source>
        <dbReference type="Proteomes" id="UP001194468"/>
    </source>
</evidence>
<evidence type="ECO:0000256" key="5">
    <source>
        <dbReference type="SAM" id="MobiDB-lite"/>
    </source>
</evidence>
<feature type="compositionally biased region" description="Basic and acidic residues" evidence="5">
    <location>
        <begin position="151"/>
        <end position="162"/>
    </location>
</feature>
<dbReference type="GO" id="GO:0071013">
    <property type="term" value="C:catalytic step 2 spliceosome"/>
    <property type="evidence" value="ECO:0007669"/>
    <property type="project" value="TreeGrafter"/>
</dbReference>
<reference evidence="6" key="1">
    <citation type="submission" date="2019-10" db="EMBL/GenBank/DDBJ databases">
        <authorList>
            <consortium name="DOE Joint Genome Institute"/>
            <person name="Kuo A."/>
            <person name="Miyauchi S."/>
            <person name="Kiss E."/>
            <person name="Drula E."/>
            <person name="Kohler A."/>
            <person name="Sanchez-Garcia M."/>
            <person name="Andreopoulos B."/>
            <person name="Barry K.W."/>
            <person name="Bonito G."/>
            <person name="Buee M."/>
            <person name="Carver A."/>
            <person name="Chen C."/>
            <person name="Cichocki N."/>
            <person name="Clum A."/>
            <person name="Culley D."/>
            <person name="Crous P.W."/>
            <person name="Fauchery L."/>
            <person name="Girlanda M."/>
            <person name="Hayes R."/>
            <person name="Keri Z."/>
            <person name="LaButti K."/>
            <person name="Lipzen A."/>
            <person name="Lombard V."/>
            <person name="Magnuson J."/>
            <person name="Maillard F."/>
            <person name="Morin E."/>
            <person name="Murat C."/>
            <person name="Nolan M."/>
            <person name="Ohm R."/>
            <person name="Pangilinan J."/>
            <person name="Pereira M."/>
            <person name="Perotto S."/>
            <person name="Peter M."/>
            <person name="Riley R."/>
            <person name="Sitrit Y."/>
            <person name="Stielow B."/>
            <person name="Szollosi G."/>
            <person name="Zifcakova L."/>
            <person name="Stursova M."/>
            <person name="Spatafora J.W."/>
            <person name="Tedersoo L."/>
            <person name="Vaario L.-M."/>
            <person name="Yamada A."/>
            <person name="Yan M."/>
            <person name="Wang P."/>
            <person name="Xu J."/>
            <person name="Bruns T."/>
            <person name="Baldrian P."/>
            <person name="Vilgalys R."/>
            <person name="Henrissat B."/>
            <person name="Grigoriev I.V."/>
            <person name="Hibbett D."/>
            <person name="Nagy L.G."/>
            <person name="Martin F.M."/>
        </authorList>
    </citation>
    <scope>NUCLEOTIDE SEQUENCE</scope>
    <source>
        <strain evidence="6">BED1</strain>
    </source>
</reference>
<evidence type="ECO:0000256" key="1">
    <source>
        <dbReference type="ARBA" id="ARBA00003777"/>
    </source>
</evidence>
<keyword evidence="3" id="KW-0507">mRNA processing</keyword>
<evidence type="ECO:0000313" key="6">
    <source>
        <dbReference type="EMBL" id="KAF8432571.1"/>
    </source>
</evidence>
<dbReference type="GO" id="GO:0003723">
    <property type="term" value="F:RNA binding"/>
    <property type="evidence" value="ECO:0007669"/>
    <property type="project" value="TreeGrafter"/>
</dbReference>
<accession>A0AAD4BJA4</accession>